<dbReference type="Proteomes" id="UP000824120">
    <property type="component" value="Chromosome 11"/>
</dbReference>
<protein>
    <submittedName>
        <fullName evidence="1">Uncharacterized protein</fullName>
    </submittedName>
</protein>
<reference evidence="1 2" key="1">
    <citation type="submission" date="2020-09" db="EMBL/GenBank/DDBJ databases">
        <title>De no assembly of potato wild relative species, Solanum commersonii.</title>
        <authorList>
            <person name="Cho K."/>
        </authorList>
    </citation>
    <scope>NUCLEOTIDE SEQUENCE [LARGE SCALE GENOMIC DNA]</scope>
    <source>
        <strain evidence="1">LZ3.2</strain>
        <tissue evidence="1">Leaf</tissue>
    </source>
</reference>
<dbReference type="AlphaFoldDB" id="A0A9J5WKH5"/>
<comment type="caution">
    <text evidence="1">The sequence shown here is derived from an EMBL/GenBank/DDBJ whole genome shotgun (WGS) entry which is preliminary data.</text>
</comment>
<proteinExistence type="predicted"/>
<organism evidence="1 2">
    <name type="scientific">Solanum commersonii</name>
    <name type="common">Commerson's wild potato</name>
    <name type="synonym">Commerson's nightshade</name>
    <dbReference type="NCBI Taxonomy" id="4109"/>
    <lineage>
        <taxon>Eukaryota</taxon>
        <taxon>Viridiplantae</taxon>
        <taxon>Streptophyta</taxon>
        <taxon>Embryophyta</taxon>
        <taxon>Tracheophyta</taxon>
        <taxon>Spermatophyta</taxon>
        <taxon>Magnoliopsida</taxon>
        <taxon>eudicotyledons</taxon>
        <taxon>Gunneridae</taxon>
        <taxon>Pentapetalae</taxon>
        <taxon>asterids</taxon>
        <taxon>lamiids</taxon>
        <taxon>Solanales</taxon>
        <taxon>Solanaceae</taxon>
        <taxon>Solanoideae</taxon>
        <taxon>Solaneae</taxon>
        <taxon>Solanum</taxon>
    </lineage>
</organism>
<gene>
    <name evidence="1" type="ORF">H5410_056535</name>
</gene>
<dbReference type="EMBL" id="JACXVP010000011">
    <property type="protein sequence ID" value="KAG5576401.1"/>
    <property type="molecule type" value="Genomic_DNA"/>
</dbReference>
<evidence type="ECO:0000313" key="1">
    <source>
        <dbReference type="EMBL" id="KAG5576401.1"/>
    </source>
</evidence>
<sequence>MEPVGSCGKIDPFSRSNRPWILGSFGDPDFRRYFFQNFSWTFVKTLYMELDGPDRHTAQFQGQTNPGAGKPHVLPTFVCHIVHGSLADLDFDVIFAKSFAVIYQDLSYGNRLVSPGKAAIFKVKWDPKWMSVKTLDMEPIGLEGQLGSFSWSNDPQSG</sequence>
<evidence type="ECO:0000313" key="2">
    <source>
        <dbReference type="Proteomes" id="UP000824120"/>
    </source>
</evidence>
<accession>A0A9J5WKH5</accession>
<keyword evidence="2" id="KW-1185">Reference proteome</keyword>
<name>A0A9J5WKH5_SOLCO</name>